<keyword evidence="1" id="KW-1133">Transmembrane helix</keyword>
<keyword evidence="1" id="KW-0812">Transmembrane</keyword>
<evidence type="ECO:0000256" key="1">
    <source>
        <dbReference type="SAM" id="Phobius"/>
    </source>
</evidence>
<keyword evidence="1" id="KW-0472">Membrane</keyword>
<dbReference type="RefSeq" id="WP_063483712.1">
    <property type="nucleotide sequence ID" value="NZ_CP012949.1"/>
</dbReference>
<reference evidence="2 3" key="2">
    <citation type="journal article" date="2016" name="Genome Announc.">
        <title>Complete Genome Sequence of Streptomyces ambofaciens DSM 40697, a Paradigm for Genome Plasticity Studies.</title>
        <authorList>
            <person name="Thibessard A."/>
            <person name="Leblond P."/>
        </authorList>
    </citation>
    <scope>NUCLEOTIDE SEQUENCE [LARGE SCALE GENOMIC DNA]</scope>
    <source>
        <strain evidence="2 3">DSM 40697</strain>
    </source>
</reference>
<keyword evidence="3" id="KW-1185">Reference proteome</keyword>
<reference evidence="3" key="1">
    <citation type="submission" date="2015-10" db="EMBL/GenBank/DDBJ databases">
        <title>Complete genome sequence of Streptomyces ambofaciens DSM 40697.</title>
        <authorList>
            <person name="Thibessard A."/>
            <person name="Leblond P."/>
        </authorList>
    </citation>
    <scope>NUCLEOTIDE SEQUENCE [LARGE SCALE GENOMIC DNA]</scope>
    <source>
        <strain evidence="3">DSM 40697</strain>
    </source>
</reference>
<feature type="transmembrane region" description="Helical" evidence="1">
    <location>
        <begin position="90"/>
        <end position="109"/>
    </location>
</feature>
<organism evidence="2 3">
    <name type="scientific">Streptomyces ambofaciens</name>
    <dbReference type="NCBI Taxonomy" id="1889"/>
    <lineage>
        <taxon>Bacteria</taxon>
        <taxon>Bacillati</taxon>
        <taxon>Actinomycetota</taxon>
        <taxon>Actinomycetes</taxon>
        <taxon>Kitasatosporales</taxon>
        <taxon>Streptomycetaceae</taxon>
        <taxon>Streptomyces</taxon>
    </lineage>
</organism>
<dbReference type="EMBL" id="CP012949">
    <property type="protein sequence ID" value="ANB09775.1"/>
    <property type="molecule type" value="Genomic_DNA"/>
</dbReference>
<sequence length="112" mass="11411">MPEPADERPSAGKDPLTAGLLLFLVLVADVGAVLLVAIVLAVRGLGRTDTIPGQTAAGAPPVDWGPVLGYGALALTVAITALLLLRIGHLVIGSVQLTLFAFLTVHALGSWP</sequence>
<evidence type="ECO:0000313" key="2">
    <source>
        <dbReference type="EMBL" id="ANB09775.1"/>
    </source>
</evidence>
<evidence type="ECO:0000313" key="3">
    <source>
        <dbReference type="Proteomes" id="UP000076720"/>
    </source>
</evidence>
<proteinExistence type="predicted"/>
<feature type="transmembrane region" description="Helical" evidence="1">
    <location>
        <begin position="67"/>
        <end position="85"/>
    </location>
</feature>
<name>A0ABM6B6J2_STRAM</name>
<accession>A0ABM6B6J2</accession>
<feature type="transmembrane region" description="Helical" evidence="1">
    <location>
        <begin position="20"/>
        <end position="42"/>
    </location>
</feature>
<protein>
    <submittedName>
        <fullName evidence="2">Inner-membrane translocator</fullName>
    </submittedName>
</protein>
<dbReference type="Proteomes" id="UP000076720">
    <property type="component" value="Chromosome"/>
</dbReference>
<gene>
    <name evidence="2" type="ORF">SAM40697_5822</name>
</gene>